<dbReference type="OrthoDB" id="5570098at2"/>
<sequence length="89" mass="10661">MKLINVEAKENYILRVYLDDASVVDFNVKAELERIPCYKPLYDAALFRSVRFKNKRIFWNDQFDFHLDQILERGEFVQVDATSRMLDIL</sequence>
<organism evidence="1 2">
    <name type="scientific">Crenothrix polyspora</name>
    <dbReference type="NCBI Taxonomy" id="360316"/>
    <lineage>
        <taxon>Bacteria</taxon>
        <taxon>Pseudomonadati</taxon>
        <taxon>Pseudomonadota</taxon>
        <taxon>Gammaproteobacteria</taxon>
        <taxon>Methylococcales</taxon>
        <taxon>Crenotrichaceae</taxon>
        <taxon>Crenothrix</taxon>
    </lineage>
</organism>
<dbReference type="RefSeq" id="WP_087143730.1">
    <property type="nucleotide sequence ID" value="NZ_FUKI01000117.1"/>
</dbReference>
<accession>A0A1R4HAG0</accession>
<dbReference type="EMBL" id="FUKI01000117">
    <property type="protein sequence ID" value="SJM93199.1"/>
    <property type="molecule type" value="Genomic_DNA"/>
</dbReference>
<dbReference type="AlphaFoldDB" id="A0A1R4HAG0"/>
<dbReference type="InterPro" id="IPR036782">
    <property type="entry name" value="NE0471-like_N"/>
</dbReference>
<reference evidence="2" key="1">
    <citation type="submission" date="2017-02" db="EMBL/GenBank/DDBJ databases">
        <authorList>
            <person name="Daims H."/>
        </authorList>
    </citation>
    <scope>NUCLEOTIDE SEQUENCE [LARGE SCALE GENOMIC DNA]</scope>
</reference>
<keyword evidence="2" id="KW-1185">Reference proteome</keyword>
<evidence type="ECO:0000313" key="2">
    <source>
        <dbReference type="Proteomes" id="UP000195667"/>
    </source>
</evidence>
<dbReference type="SUPFAM" id="SSF143880">
    <property type="entry name" value="NE0471 N-terminal domain-like"/>
    <property type="match status" value="1"/>
</dbReference>
<proteinExistence type="predicted"/>
<name>A0A1R4HAG0_9GAMM</name>
<gene>
    <name evidence="1" type="ORF">CRENPOLYSF1_410001</name>
</gene>
<evidence type="ECO:0000313" key="1">
    <source>
        <dbReference type="EMBL" id="SJM93199.1"/>
    </source>
</evidence>
<dbReference type="Proteomes" id="UP000195667">
    <property type="component" value="Unassembled WGS sequence"/>
</dbReference>
<dbReference type="Gene3D" id="3.30.2020.10">
    <property type="entry name" value="NE0471-like N-terminal domain"/>
    <property type="match status" value="1"/>
</dbReference>
<protein>
    <recommendedName>
        <fullName evidence="3">DUF2442 domain-containing protein</fullName>
    </recommendedName>
</protein>
<evidence type="ECO:0008006" key="3">
    <source>
        <dbReference type="Google" id="ProtNLM"/>
    </source>
</evidence>